<reference evidence="3" key="1">
    <citation type="journal article" date="2019" name="Int. J. Syst. Evol. Microbiol.">
        <title>The Global Catalogue of Microorganisms (GCM) 10K type strain sequencing project: providing services to taxonomists for standard genome sequencing and annotation.</title>
        <authorList>
            <consortium name="The Broad Institute Genomics Platform"/>
            <consortium name="The Broad Institute Genome Sequencing Center for Infectious Disease"/>
            <person name="Wu L."/>
            <person name="Ma J."/>
        </authorList>
    </citation>
    <scope>NUCLEOTIDE SEQUENCE [LARGE SCALE GENOMIC DNA]</scope>
    <source>
        <strain evidence="3">CGMCC 1.16455</strain>
    </source>
</reference>
<keyword evidence="3" id="KW-1185">Reference proteome</keyword>
<dbReference type="RefSeq" id="WP_343923854.1">
    <property type="nucleotide sequence ID" value="NZ_BAAAIR010000035.1"/>
</dbReference>
<feature type="transmembrane region" description="Helical" evidence="1">
    <location>
        <begin position="22"/>
        <end position="47"/>
    </location>
</feature>
<dbReference type="GeneID" id="303297274"/>
<feature type="transmembrane region" description="Helical" evidence="1">
    <location>
        <begin position="59"/>
        <end position="87"/>
    </location>
</feature>
<organism evidence="2 3">
    <name type="scientific">Brachybacterium tyrofermentans</name>
    <dbReference type="NCBI Taxonomy" id="47848"/>
    <lineage>
        <taxon>Bacteria</taxon>
        <taxon>Bacillati</taxon>
        <taxon>Actinomycetota</taxon>
        <taxon>Actinomycetes</taxon>
        <taxon>Micrococcales</taxon>
        <taxon>Dermabacteraceae</taxon>
        <taxon>Brachybacterium</taxon>
    </lineage>
</organism>
<keyword evidence="1" id="KW-0472">Membrane</keyword>
<accession>A0ABW0FJN9</accession>
<dbReference type="Proteomes" id="UP001595937">
    <property type="component" value="Unassembled WGS sequence"/>
</dbReference>
<gene>
    <name evidence="2" type="ORF">ACFPK8_15245</name>
</gene>
<evidence type="ECO:0000313" key="2">
    <source>
        <dbReference type="EMBL" id="MFC5298866.1"/>
    </source>
</evidence>
<sequence length="94" mass="10071">MTDPNFAPAAPTGGAPVNKTKWIVQLIVSILCGGNLIVLALAIVGLVKADTDLPLANKLYKWGWIVFAIIWVLYIILIIIMIASGAFTASVNTY</sequence>
<evidence type="ECO:0008006" key="4">
    <source>
        <dbReference type="Google" id="ProtNLM"/>
    </source>
</evidence>
<keyword evidence="1" id="KW-1133">Transmembrane helix</keyword>
<proteinExistence type="predicted"/>
<name>A0ABW0FJN9_9MICO</name>
<evidence type="ECO:0000256" key="1">
    <source>
        <dbReference type="SAM" id="Phobius"/>
    </source>
</evidence>
<dbReference type="EMBL" id="JBHSLN010000083">
    <property type="protein sequence ID" value="MFC5298866.1"/>
    <property type="molecule type" value="Genomic_DNA"/>
</dbReference>
<keyword evidence="1" id="KW-0812">Transmembrane</keyword>
<protein>
    <recommendedName>
        <fullName evidence="4">Cardiolipin synthase N-terminal domain-containing protein</fullName>
    </recommendedName>
</protein>
<evidence type="ECO:0000313" key="3">
    <source>
        <dbReference type="Proteomes" id="UP001595937"/>
    </source>
</evidence>
<comment type="caution">
    <text evidence="2">The sequence shown here is derived from an EMBL/GenBank/DDBJ whole genome shotgun (WGS) entry which is preliminary data.</text>
</comment>